<dbReference type="InterPro" id="IPR000160">
    <property type="entry name" value="GGDEF_dom"/>
</dbReference>
<evidence type="ECO:0000256" key="3">
    <source>
        <dbReference type="ARBA" id="ARBA00034247"/>
    </source>
</evidence>
<proteinExistence type="predicted"/>
<dbReference type="NCBIfam" id="TIGR00254">
    <property type="entry name" value="GGDEF"/>
    <property type="match status" value="1"/>
</dbReference>
<feature type="transmembrane region" description="Helical" evidence="4">
    <location>
        <begin position="233"/>
        <end position="256"/>
    </location>
</feature>
<gene>
    <name evidence="7" type="ORF">BIY22_08260</name>
</gene>
<evidence type="ECO:0000256" key="1">
    <source>
        <dbReference type="ARBA" id="ARBA00001946"/>
    </source>
</evidence>
<evidence type="ECO:0000259" key="5">
    <source>
        <dbReference type="PROSITE" id="PS50885"/>
    </source>
</evidence>
<comment type="caution">
    <text evidence="7">The sequence shown here is derived from an EMBL/GenBank/DDBJ whole genome shotgun (WGS) entry which is preliminary data.</text>
</comment>
<dbReference type="Pfam" id="PF00672">
    <property type="entry name" value="HAMP"/>
    <property type="match status" value="1"/>
</dbReference>
<dbReference type="EC" id="2.7.7.65" evidence="2"/>
<dbReference type="OrthoDB" id="9812260at2"/>
<sequence length="502" mass="56107">MIASAKKLTVSKTLFLSHLLLALVIIGGMSVARYESEWYRQVNFSATLAKQSLQSQIHPFSAAVGGINYAAMTLPSTIDTLSAIENMLFVEISGVSDFSRKSVVVRYVPNQSKVWRADLASDEVKQSADRVNKLTGMLKLVESYNTLQVRKLNYLLERAKAEQRLLANSVRKEETFELKWEKPTTFTPYYSLDESTYTLHVLLPLRNQNGGSIWAVFDAQELRDFKQSLTYSIVLEALIALSLASLVVYWVAYWIVRPLKRLADSMSKTVNYRSLDGFPELERSDEIGQLAQAYRGLLLKIDQQLDSLRAKSDADSLTGLGSRYKYSHAASTYIERNLRAGKAVGLLICDIDNFKAYNDIYGHMQGDKALVTVAAQLQSKLTNVDLAFRYGGEEFVILCCRRDKAELERVGEQMRRAVEEVNLSHSGNAGYGRITISIGGSLAQLSQAQNEVADFDAMVESLFSTADKALYECKKAGRNRTAWASVFYPVQSGSYPLLGCKK</sequence>
<evidence type="ECO:0000259" key="6">
    <source>
        <dbReference type="PROSITE" id="PS50887"/>
    </source>
</evidence>
<comment type="cofactor">
    <cofactor evidence="1">
        <name>Mg(2+)</name>
        <dbReference type="ChEBI" id="CHEBI:18420"/>
    </cofactor>
</comment>
<evidence type="ECO:0000256" key="2">
    <source>
        <dbReference type="ARBA" id="ARBA00012528"/>
    </source>
</evidence>
<dbReference type="STRING" id="1381081.BIY22_08260"/>
<evidence type="ECO:0000313" key="7">
    <source>
        <dbReference type="EMBL" id="OLQ88148.1"/>
    </source>
</evidence>
<dbReference type="InterPro" id="IPR029787">
    <property type="entry name" value="Nucleotide_cyclase"/>
</dbReference>
<dbReference type="GO" id="GO:0005886">
    <property type="term" value="C:plasma membrane"/>
    <property type="evidence" value="ECO:0007669"/>
    <property type="project" value="TreeGrafter"/>
</dbReference>
<dbReference type="Gene3D" id="3.30.70.270">
    <property type="match status" value="1"/>
</dbReference>
<name>A0A1Q9HEL4_9VIBR</name>
<dbReference type="InterPro" id="IPR050469">
    <property type="entry name" value="Diguanylate_Cyclase"/>
</dbReference>
<dbReference type="EMBL" id="MJMJ01000023">
    <property type="protein sequence ID" value="OLQ88148.1"/>
    <property type="molecule type" value="Genomic_DNA"/>
</dbReference>
<dbReference type="GO" id="GO:1902201">
    <property type="term" value="P:negative regulation of bacterial-type flagellum-dependent cell motility"/>
    <property type="evidence" value="ECO:0007669"/>
    <property type="project" value="TreeGrafter"/>
</dbReference>
<reference evidence="7 8" key="1">
    <citation type="submission" date="2016-09" db="EMBL/GenBank/DDBJ databases">
        <title>Genomic Taxonomy of the Vibrionaceae.</title>
        <authorList>
            <person name="Gonzalez-Castillo A."/>
            <person name="Gomez-Gil B."/>
            <person name="Enciso-Ibarra K."/>
        </authorList>
    </citation>
    <scope>NUCLEOTIDE SEQUENCE [LARGE SCALE GENOMIC DNA]</scope>
    <source>
        <strain evidence="7 8">CAIM 703</strain>
    </source>
</reference>
<dbReference type="GO" id="GO:0043709">
    <property type="term" value="P:cell adhesion involved in single-species biofilm formation"/>
    <property type="evidence" value="ECO:0007669"/>
    <property type="project" value="TreeGrafter"/>
</dbReference>
<accession>A0A1Q9HEL4</accession>
<keyword evidence="4" id="KW-0472">Membrane</keyword>
<dbReference type="Proteomes" id="UP000186313">
    <property type="component" value="Unassembled WGS sequence"/>
</dbReference>
<organism evidence="7 8">
    <name type="scientific">Vibrio panuliri</name>
    <dbReference type="NCBI Taxonomy" id="1381081"/>
    <lineage>
        <taxon>Bacteria</taxon>
        <taxon>Pseudomonadati</taxon>
        <taxon>Pseudomonadota</taxon>
        <taxon>Gammaproteobacteria</taxon>
        <taxon>Vibrionales</taxon>
        <taxon>Vibrionaceae</taxon>
        <taxon>Vibrio</taxon>
    </lineage>
</organism>
<dbReference type="RefSeq" id="WP_075709316.1">
    <property type="nucleotide sequence ID" value="NZ_MJMJ01000023.1"/>
</dbReference>
<keyword evidence="4" id="KW-1133">Transmembrane helix</keyword>
<evidence type="ECO:0000313" key="8">
    <source>
        <dbReference type="Proteomes" id="UP000186313"/>
    </source>
</evidence>
<protein>
    <recommendedName>
        <fullName evidence="2">diguanylate cyclase</fullName>
        <ecNumber evidence="2">2.7.7.65</ecNumber>
    </recommendedName>
</protein>
<dbReference type="SUPFAM" id="SSF55073">
    <property type="entry name" value="Nucleotide cyclase"/>
    <property type="match status" value="1"/>
</dbReference>
<dbReference type="SMART" id="SM00267">
    <property type="entry name" value="GGDEF"/>
    <property type="match status" value="1"/>
</dbReference>
<comment type="catalytic activity">
    <reaction evidence="3">
        <text>2 GTP = 3',3'-c-di-GMP + 2 diphosphate</text>
        <dbReference type="Rhea" id="RHEA:24898"/>
        <dbReference type="ChEBI" id="CHEBI:33019"/>
        <dbReference type="ChEBI" id="CHEBI:37565"/>
        <dbReference type="ChEBI" id="CHEBI:58805"/>
        <dbReference type="EC" id="2.7.7.65"/>
    </reaction>
</comment>
<keyword evidence="4" id="KW-0812">Transmembrane</keyword>
<evidence type="ECO:0000256" key="4">
    <source>
        <dbReference type="SAM" id="Phobius"/>
    </source>
</evidence>
<dbReference type="PROSITE" id="PS50885">
    <property type="entry name" value="HAMP"/>
    <property type="match status" value="1"/>
</dbReference>
<dbReference type="InterPro" id="IPR003660">
    <property type="entry name" value="HAMP_dom"/>
</dbReference>
<dbReference type="GO" id="GO:0007165">
    <property type="term" value="P:signal transduction"/>
    <property type="evidence" value="ECO:0007669"/>
    <property type="project" value="InterPro"/>
</dbReference>
<dbReference type="PANTHER" id="PTHR45138:SF9">
    <property type="entry name" value="DIGUANYLATE CYCLASE DGCM-RELATED"/>
    <property type="match status" value="1"/>
</dbReference>
<dbReference type="FunFam" id="3.30.70.270:FF:000001">
    <property type="entry name" value="Diguanylate cyclase domain protein"/>
    <property type="match status" value="1"/>
</dbReference>
<dbReference type="PROSITE" id="PS50887">
    <property type="entry name" value="GGDEF"/>
    <property type="match status" value="1"/>
</dbReference>
<dbReference type="CDD" id="cd06225">
    <property type="entry name" value="HAMP"/>
    <property type="match status" value="1"/>
</dbReference>
<dbReference type="PANTHER" id="PTHR45138">
    <property type="entry name" value="REGULATORY COMPONENTS OF SENSORY TRANSDUCTION SYSTEM"/>
    <property type="match status" value="1"/>
</dbReference>
<dbReference type="AlphaFoldDB" id="A0A1Q9HEL4"/>
<feature type="domain" description="HAMP" evidence="5">
    <location>
        <begin position="253"/>
        <end position="306"/>
    </location>
</feature>
<feature type="domain" description="GGDEF" evidence="6">
    <location>
        <begin position="342"/>
        <end position="486"/>
    </location>
</feature>
<dbReference type="InterPro" id="IPR043128">
    <property type="entry name" value="Rev_trsase/Diguanyl_cyclase"/>
</dbReference>
<dbReference type="Gene3D" id="6.10.340.10">
    <property type="match status" value="1"/>
</dbReference>
<dbReference type="GO" id="GO:0052621">
    <property type="term" value="F:diguanylate cyclase activity"/>
    <property type="evidence" value="ECO:0007669"/>
    <property type="project" value="UniProtKB-EC"/>
</dbReference>
<dbReference type="CDD" id="cd01949">
    <property type="entry name" value="GGDEF"/>
    <property type="match status" value="1"/>
</dbReference>
<dbReference type="Pfam" id="PF00990">
    <property type="entry name" value="GGDEF"/>
    <property type="match status" value="1"/>
</dbReference>